<dbReference type="AlphaFoldDB" id="A0A6J4KU11"/>
<feature type="compositionally biased region" description="Basic residues" evidence="1">
    <location>
        <begin position="394"/>
        <end position="407"/>
    </location>
</feature>
<feature type="compositionally biased region" description="Basic and acidic residues" evidence="1">
    <location>
        <begin position="256"/>
        <end position="290"/>
    </location>
</feature>
<name>A0A6J4KU11_9ACTN</name>
<reference evidence="2" key="1">
    <citation type="submission" date="2020-02" db="EMBL/GenBank/DDBJ databases">
        <authorList>
            <person name="Meier V. D."/>
        </authorList>
    </citation>
    <scope>NUCLEOTIDE SEQUENCE</scope>
    <source>
        <strain evidence="2">AVDCRST_MAG36</strain>
    </source>
</reference>
<organism evidence="2">
    <name type="scientific">uncultured Nocardioidaceae bacterium</name>
    <dbReference type="NCBI Taxonomy" id="253824"/>
    <lineage>
        <taxon>Bacteria</taxon>
        <taxon>Bacillati</taxon>
        <taxon>Actinomycetota</taxon>
        <taxon>Actinomycetes</taxon>
        <taxon>Propionibacteriales</taxon>
        <taxon>Nocardioidaceae</taxon>
        <taxon>environmental samples</taxon>
    </lineage>
</organism>
<feature type="compositionally biased region" description="Low complexity" evidence="1">
    <location>
        <begin position="628"/>
        <end position="646"/>
    </location>
</feature>
<feature type="compositionally biased region" description="Low complexity" evidence="1">
    <location>
        <begin position="314"/>
        <end position="325"/>
    </location>
</feature>
<feature type="compositionally biased region" description="Basic and acidic residues" evidence="1">
    <location>
        <begin position="449"/>
        <end position="458"/>
    </location>
</feature>
<feature type="compositionally biased region" description="Basic and acidic residues" evidence="1">
    <location>
        <begin position="466"/>
        <end position="478"/>
    </location>
</feature>
<evidence type="ECO:0000313" key="2">
    <source>
        <dbReference type="EMBL" id="CAA9314232.1"/>
    </source>
</evidence>
<feature type="compositionally biased region" description="Basic and acidic residues" evidence="1">
    <location>
        <begin position="236"/>
        <end position="247"/>
    </location>
</feature>
<gene>
    <name evidence="2" type="ORF">AVDCRST_MAG36-11</name>
</gene>
<feature type="non-terminal residue" evidence="2">
    <location>
        <position position="679"/>
    </location>
</feature>
<sequence>GSRRHLQADPGGPQAPVEPAGPDPAPQAHRAAGVRQRRAVLGGLRPRRGLHHAVGRGHLGVRLLLAGRARRRPGDGDRGGVVPPERARLPQRRRGLRGGDGQPRPDRRGHRRQRPARRLRPDRRGVGLLGRAERGRRAAVRLRSRGDLRLPARPRAHRAQPPRRAGVGRAVRHPHLRLHAGGPRDGGVGCAAAVQRHARPGGERVVAAPAGGGLRRGDQLHRAGLPAGTRILVRLRGADRRRGDLQRRPGVPQAEEPQRRDHAVAAGVDRDRDAHEHHRAGTRDGTEVRRPGRPRPAAPGERRAAARRVRPAHRAGPARPGGLLRPRPRVLLRHHDDRRHPPGRGQHRVQRLPGARLDAGQGRFPAASARRPWGPAGLQQRDRHPRAVRDAAHRGLRRRGHPPHPALHRRGLRLLHAQPARHDAALDAPPAHRDQSRRAAPDAPLPGDQRVRVGDDRARARHRARHEVPRGRVDRDPGDGQLLPPHAEHPPPLRPGRQRARHRGGGPAAPDPRPRDRAGVQGPQADDAGAGLRQGEPPQRPRGGAGEHRPGRARPDRRRVGPAQHRRPAEDPRLAVPRGHPADRPVHPRHPRGAAARRRRRLHPRVRRGPLVGTTAAQPDRVPAQGPAALQPGGDGDLGALPALLRPPRRAPRRAARRGARRTPAPRLGRGRPPPGPGM</sequence>
<feature type="compositionally biased region" description="Basic residues" evidence="1">
    <location>
        <begin position="647"/>
        <end position="661"/>
    </location>
</feature>
<accession>A0A6J4KU11</accession>
<feature type="compositionally biased region" description="Basic residues" evidence="1">
    <location>
        <begin position="107"/>
        <end position="121"/>
    </location>
</feature>
<feature type="region of interest" description="Disordered" evidence="1">
    <location>
        <begin position="70"/>
        <end position="125"/>
    </location>
</feature>
<evidence type="ECO:0000256" key="1">
    <source>
        <dbReference type="SAM" id="MobiDB-lite"/>
    </source>
</evidence>
<feature type="compositionally biased region" description="Basic and acidic residues" evidence="1">
    <location>
        <begin position="545"/>
        <end position="554"/>
    </location>
</feature>
<feature type="non-terminal residue" evidence="2">
    <location>
        <position position="1"/>
    </location>
</feature>
<feature type="compositionally biased region" description="Basic residues" evidence="1">
    <location>
        <begin position="341"/>
        <end position="350"/>
    </location>
</feature>
<feature type="compositionally biased region" description="Basic and acidic residues" evidence="1">
    <location>
        <begin position="380"/>
        <end position="393"/>
    </location>
</feature>
<protein>
    <submittedName>
        <fullName evidence="2">Uncharacterized amino acid permease, GabP family</fullName>
    </submittedName>
</protein>
<feature type="compositionally biased region" description="Basic and acidic residues" evidence="1">
    <location>
        <begin position="427"/>
        <end position="440"/>
    </location>
</feature>
<feature type="region of interest" description="Disordered" evidence="1">
    <location>
        <begin position="427"/>
        <end position="679"/>
    </location>
</feature>
<dbReference type="EMBL" id="CADCUH010000002">
    <property type="protein sequence ID" value="CAA9314232.1"/>
    <property type="molecule type" value="Genomic_DNA"/>
</dbReference>
<feature type="region of interest" description="Disordered" evidence="1">
    <location>
        <begin position="236"/>
        <end position="407"/>
    </location>
</feature>
<feature type="region of interest" description="Disordered" evidence="1">
    <location>
        <begin position="1"/>
        <end position="35"/>
    </location>
</feature>
<feature type="compositionally biased region" description="Basic residues" evidence="1">
    <location>
        <begin position="587"/>
        <end position="608"/>
    </location>
</feature>
<proteinExistence type="predicted"/>